<dbReference type="EMBL" id="CP013213">
    <property type="protein sequence ID" value="AMC92776.1"/>
    <property type="molecule type" value="Genomic_DNA"/>
</dbReference>
<protein>
    <recommendedName>
        <fullName evidence="3">PD-(D/E)XK nuclease superfamily protein</fullName>
    </recommendedName>
</protein>
<evidence type="ECO:0000313" key="2">
    <source>
        <dbReference type="Proteomes" id="UP000063781"/>
    </source>
</evidence>
<keyword evidence="2" id="KW-1185">Reference proteome</keyword>
<gene>
    <name evidence="1" type="ORF">AOC36_01875</name>
</gene>
<dbReference type="KEGG" id="erl:AOC36_01875"/>
<name>A0A109UGJ9_9FIRM</name>
<dbReference type="Pfam" id="PF14281">
    <property type="entry name" value="PDDEXK_4"/>
    <property type="match status" value="1"/>
</dbReference>
<evidence type="ECO:0008006" key="3">
    <source>
        <dbReference type="Google" id="ProtNLM"/>
    </source>
</evidence>
<dbReference type="Proteomes" id="UP000063781">
    <property type="component" value="Chromosome"/>
</dbReference>
<dbReference type="OrthoDB" id="6346224at2"/>
<reference evidence="1 2" key="1">
    <citation type="submission" date="2015-10" db="EMBL/GenBank/DDBJ databases">
        <title>Erysipelothrix larvae sp. LV19 isolated from the larval gut of the rhinoceros beetle, Trypoxylus dichotomus.</title>
        <authorList>
            <person name="Lim S."/>
            <person name="Kim B.-C."/>
        </authorList>
    </citation>
    <scope>NUCLEOTIDE SEQUENCE [LARGE SCALE GENOMIC DNA]</scope>
    <source>
        <strain evidence="1 2">LV19</strain>
    </source>
</reference>
<sequence>MSQAHYETIKEVLDKFTKVHKEKEEILVNLPFNMLEALGIERNEVRITQLIYSLISPGKSKYHKEFLMLFLKNVLGCSDCYDDHVKYKVRREVTINRTEATSTGRIDLLIVKESSNNSLLNLMPIEVKIDAKDQPEQCSRYLKYVDSLMKQKSITDTKPSKLYYLTIDGRSPSANAFENMKVDKPRVVAISFRKHILKWLDECLKLINNQVGNQDINSDEQIASAIKSFKGTIENMTKKNKPNDSILQMLKDNQEYLPAMFEIRDFLDTGLKEVEIHVLKEISEAVSKSERFNGQYCFVDEYAILNCYSYLNYKIKTVLEYDRNLYIAVTLYNSDGKITHFEEDHRKIVENLKCKLSDKTTDDGFITWKHIKLSTDEILIRATKHSNPFDHLNNVKQIADEIINIYRRFDEKIKQFILENSEGYNL</sequence>
<dbReference type="RefSeq" id="WP_067630641.1">
    <property type="nucleotide sequence ID" value="NZ_CP013213.1"/>
</dbReference>
<evidence type="ECO:0000313" key="1">
    <source>
        <dbReference type="EMBL" id="AMC92776.1"/>
    </source>
</evidence>
<dbReference type="InterPro" id="IPR029470">
    <property type="entry name" value="PDDEXK_4"/>
</dbReference>
<accession>A0A109UGJ9</accession>
<proteinExistence type="predicted"/>
<dbReference type="AlphaFoldDB" id="A0A109UGJ9"/>
<organism evidence="1 2">
    <name type="scientific">Erysipelothrix larvae</name>
    <dbReference type="NCBI Taxonomy" id="1514105"/>
    <lineage>
        <taxon>Bacteria</taxon>
        <taxon>Bacillati</taxon>
        <taxon>Bacillota</taxon>
        <taxon>Erysipelotrichia</taxon>
        <taxon>Erysipelotrichales</taxon>
        <taxon>Erysipelotrichaceae</taxon>
        <taxon>Erysipelothrix</taxon>
    </lineage>
</organism>
<dbReference type="STRING" id="1514105.AOC36_01875"/>